<dbReference type="Proteomes" id="UP000650467">
    <property type="component" value="Unassembled WGS sequence"/>
</dbReference>
<keyword evidence="2" id="KW-0732">Signal</keyword>
<organism evidence="3 4">
    <name type="scientific">Chlamydomonas incerta</name>
    <dbReference type="NCBI Taxonomy" id="51695"/>
    <lineage>
        <taxon>Eukaryota</taxon>
        <taxon>Viridiplantae</taxon>
        <taxon>Chlorophyta</taxon>
        <taxon>core chlorophytes</taxon>
        <taxon>Chlorophyceae</taxon>
        <taxon>CS clade</taxon>
        <taxon>Chlamydomonadales</taxon>
        <taxon>Chlamydomonadaceae</taxon>
        <taxon>Chlamydomonas</taxon>
    </lineage>
</organism>
<protein>
    <submittedName>
        <fullName evidence="3">Uncharacterized protein</fullName>
    </submittedName>
</protein>
<feature type="repeat" description="RCC1" evidence="1">
    <location>
        <begin position="250"/>
        <end position="297"/>
    </location>
</feature>
<gene>
    <name evidence="3" type="ORF">HXX76_009307</name>
</gene>
<dbReference type="GO" id="GO:0005085">
    <property type="term" value="F:guanyl-nucleotide exchange factor activity"/>
    <property type="evidence" value="ECO:0007669"/>
    <property type="project" value="TreeGrafter"/>
</dbReference>
<name>A0A835SR64_CHLIN</name>
<feature type="chain" id="PRO_5032678622" evidence="2">
    <location>
        <begin position="33"/>
        <end position="403"/>
    </location>
</feature>
<evidence type="ECO:0000313" key="4">
    <source>
        <dbReference type="Proteomes" id="UP000650467"/>
    </source>
</evidence>
<dbReference type="AlphaFoldDB" id="A0A835SR64"/>
<reference evidence="3" key="1">
    <citation type="journal article" date="2020" name="bioRxiv">
        <title>Comparative genomics of Chlamydomonas.</title>
        <authorList>
            <person name="Craig R.J."/>
            <person name="Hasan A.R."/>
            <person name="Ness R.W."/>
            <person name="Keightley P.D."/>
        </authorList>
    </citation>
    <scope>NUCLEOTIDE SEQUENCE</scope>
    <source>
        <strain evidence="3">SAG 7.73</strain>
    </source>
</reference>
<dbReference type="PROSITE" id="PS00626">
    <property type="entry name" value="RCC1_2"/>
    <property type="match status" value="3"/>
</dbReference>
<proteinExistence type="predicted"/>
<sequence>MRRSPGGLAAAVAVALLAHTTLLALALGAAGAALPPPPAAPKPPQGRLIVFGGNYLGGYIPQKDVPTEISTSNSLWGVSAGNLHSMAIYGKSRKVVEWPAANSSYGGFAVVDLSTQRLQPKNLVDVVAVSAGEHHSLALTKAGKVVFWTRKLLGNASDDLPALLAPKAKAKVKAIAAGRGGYSMALLNNGSIIEWGPLRNYSDNSTWYRAPPPGLVLPFAGDNSSALVPRLRAKAIAAGWDHSLALLDNGTVVAWGGRRNQYQAYLSWRAINVSRDARQDVVAIAAGNQHSLALLANGTVVAWGTVLANSVGATCASTMCQHPPPPPAGPNNVPAEALRDVVAIAAGGQFAMALLKGGKVVVWGRSSGYLYIQYVPDDALSGVFAMSGGSAHWVALKAAAAGP</sequence>
<dbReference type="PANTHER" id="PTHR45982">
    <property type="entry name" value="REGULATOR OF CHROMOSOME CONDENSATION"/>
    <property type="match status" value="1"/>
</dbReference>
<feature type="repeat" description="RCC1" evidence="1">
    <location>
        <begin position="298"/>
        <end position="357"/>
    </location>
</feature>
<evidence type="ECO:0000256" key="1">
    <source>
        <dbReference type="PROSITE-ProRule" id="PRU00235"/>
    </source>
</evidence>
<dbReference type="Pfam" id="PF13540">
    <property type="entry name" value="RCC1_2"/>
    <property type="match status" value="3"/>
</dbReference>
<dbReference type="Gene3D" id="2.130.10.30">
    <property type="entry name" value="Regulator of chromosome condensation 1/beta-lactamase-inhibitor protein II"/>
    <property type="match status" value="2"/>
</dbReference>
<dbReference type="OrthoDB" id="535541at2759"/>
<dbReference type="InterPro" id="IPR009091">
    <property type="entry name" value="RCC1/BLIP-II"/>
</dbReference>
<dbReference type="EMBL" id="JAEHOC010000023">
    <property type="protein sequence ID" value="KAG2431812.1"/>
    <property type="molecule type" value="Genomic_DNA"/>
</dbReference>
<evidence type="ECO:0000313" key="3">
    <source>
        <dbReference type="EMBL" id="KAG2431812.1"/>
    </source>
</evidence>
<dbReference type="InterPro" id="IPR000408">
    <property type="entry name" value="Reg_chr_condens"/>
</dbReference>
<dbReference type="PRINTS" id="PR00633">
    <property type="entry name" value="RCCNDNSATION"/>
</dbReference>
<keyword evidence="4" id="KW-1185">Reference proteome</keyword>
<comment type="caution">
    <text evidence="3">The sequence shown here is derived from an EMBL/GenBank/DDBJ whole genome shotgun (WGS) entry which is preliminary data.</text>
</comment>
<feature type="signal peptide" evidence="2">
    <location>
        <begin position="1"/>
        <end position="32"/>
    </location>
</feature>
<feature type="repeat" description="RCC1" evidence="1">
    <location>
        <begin position="93"/>
        <end position="142"/>
    </location>
</feature>
<dbReference type="PROSITE" id="PS50012">
    <property type="entry name" value="RCC1_3"/>
    <property type="match status" value="3"/>
</dbReference>
<dbReference type="GO" id="GO:0005737">
    <property type="term" value="C:cytoplasm"/>
    <property type="evidence" value="ECO:0007669"/>
    <property type="project" value="TreeGrafter"/>
</dbReference>
<dbReference type="InterPro" id="IPR051553">
    <property type="entry name" value="Ran_GTPase-activating"/>
</dbReference>
<evidence type="ECO:0000256" key="2">
    <source>
        <dbReference type="SAM" id="SignalP"/>
    </source>
</evidence>
<dbReference type="PANTHER" id="PTHR45982:SF1">
    <property type="entry name" value="REGULATOR OF CHROMOSOME CONDENSATION"/>
    <property type="match status" value="1"/>
</dbReference>
<accession>A0A835SR64</accession>
<dbReference type="SUPFAM" id="SSF50985">
    <property type="entry name" value="RCC1/BLIP-II"/>
    <property type="match status" value="1"/>
</dbReference>